<keyword evidence="1" id="KW-0732">Signal</keyword>
<dbReference type="AlphaFoldDB" id="A0A0S8JAP6"/>
<proteinExistence type="predicted"/>
<evidence type="ECO:0000256" key="1">
    <source>
        <dbReference type="SAM" id="SignalP"/>
    </source>
</evidence>
<reference evidence="2 3" key="1">
    <citation type="journal article" date="2015" name="Microbiome">
        <title>Genomic resolution of linkages in carbon, nitrogen, and sulfur cycling among widespread estuary sediment bacteria.</title>
        <authorList>
            <person name="Baker B.J."/>
            <person name="Lazar C.S."/>
            <person name="Teske A.P."/>
            <person name="Dick G.J."/>
        </authorList>
    </citation>
    <scope>NUCLEOTIDE SEQUENCE [LARGE SCALE GENOMIC DNA]</scope>
    <source>
        <strain evidence="2">SM1_40</strain>
    </source>
</reference>
<feature type="chain" id="PRO_5006648837" description="Sialidase domain-containing protein" evidence="1">
    <location>
        <begin position="23"/>
        <end position="289"/>
    </location>
</feature>
<protein>
    <recommendedName>
        <fullName evidence="4">Sialidase domain-containing protein</fullName>
    </recommendedName>
</protein>
<comment type="caution">
    <text evidence="2">The sequence shown here is derived from an EMBL/GenBank/DDBJ whole genome shotgun (WGS) entry which is preliminary data.</text>
</comment>
<accession>A0A0S8JAP6</accession>
<dbReference type="Proteomes" id="UP000051035">
    <property type="component" value="Unassembled WGS sequence"/>
</dbReference>
<sequence>MRLHIRLSLCVPLLSIALLSPATSSAYKTERVVLVVIDGLRATEGLEERPWDFIPMMWDSLTPPEGPSIPTTTISLHVKAALVGEGLSELHLPWNDIRNGSYNLYHQCAGGNRLTWLPSDEAITMYGEGTHVIDFAIAPDGDALHVLVADNRETVTSTGVLQIYHTCSSDWGGSRTIPWHPVSRTHLGGARPGAIDPSLAVAGHDTLYAAWADHKDGTFEIYTARSTDGGHEWSTARRQTCTQGFSVRPHLAWHDGEHRMYLVHQDNSGGSWQVSDVYDITCGPNPTGD</sequence>
<name>A0A0S8JAP6_UNCT6</name>
<dbReference type="InterPro" id="IPR036278">
    <property type="entry name" value="Sialidase_sf"/>
</dbReference>
<gene>
    <name evidence="2" type="ORF">AMJ71_09610</name>
</gene>
<organism evidence="2 3">
    <name type="scientific">candidate division TA06 bacterium SM1_40</name>
    <dbReference type="NCBI Taxonomy" id="1703773"/>
    <lineage>
        <taxon>Bacteria</taxon>
        <taxon>Bacteria division TA06</taxon>
    </lineage>
</organism>
<evidence type="ECO:0000313" key="3">
    <source>
        <dbReference type="Proteomes" id="UP000051035"/>
    </source>
</evidence>
<dbReference type="SUPFAM" id="SSF50939">
    <property type="entry name" value="Sialidases"/>
    <property type="match status" value="1"/>
</dbReference>
<evidence type="ECO:0000313" key="2">
    <source>
        <dbReference type="EMBL" id="KPL06682.1"/>
    </source>
</evidence>
<feature type="signal peptide" evidence="1">
    <location>
        <begin position="1"/>
        <end position="22"/>
    </location>
</feature>
<dbReference type="EMBL" id="LJVA01000141">
    <property type="protein sequence ID" value="KPL06682.1"/>
    <property type="molecule type" value="Genomic_DNA"/>
</dbReference>
<evidence type="ECO:0008006" key="4">
    <source>
        <dbReference type="Google" id="ProtNLM"/>
    </source>
</evidence>